<evidence type="ECO:0000256" key="1">
    <source>
        <dbReference type="SAM" id="Coils"/>
    </source>
</evidence>
<evidence type="ECO:0000313" key="3">
    <source>
        <dbReference type="Proteomes" id="UP001210925"/>
    </source>
</evidence>
<feature type="coiled-coil region" evidence="1">
    <location>
        <begin position="3"/>
        <end position="37"/>
    </location>
</feature>
<dbReference type="AlphaFoldDB" id="A0AAD5Y260"/>
<feature type="non-terminal residue" evidence="2">
    <location>
        <position position="54"/>
    </location>
</feature>
<keyword evidence="3" id="KW-1185">Reference proteome</keyword>
<proteinExistence type="predicted"/>
<organism evidence="2 3">
    <name type="scientific">Boothiomyces macroporosus</name>
    <dbReference type="NCBI Taxonomy" id="261099"/>
    <lineage>
        <taxon>Eukaryota</taxon>
        <taxon>Fungi</taxon>
        <taxon>Fungi incertae sedis</taxon>
        <taxon>Chytridiomycota</taxon>
        <taxon>Chytridiomycota incertae sedis</taxon>
        <taxon>Chytridiomycetes</taxon>
        <taxon>Rhizophydiales</taxon>
        <taxon>Terramycetaceae</taxon>
        <taxon>Boothiomyces</taxon>
    </lineage>
</organism>
<reference evidence="2" key="1">
    <citation type="submission" date="2020-05" db="EMBL/GenBank/DDBJ databases">
        <title>Phylogenomic resolution of chytrid fungi.</title>
        <authorList>
            <person name="Stajich J.E."/>
            <person name="Amses K."/>
            <person name="Simmons R."/>
            <person name="Seto K."/>
            <person name="Myers J."/>
            <person name="Bonds A."/>
            <person name="Quandt C.A."/>
            <person name="Barry K."/>
            <person name="Liu P."/>
            <person name="Grigoriev I."/>
            <person name="Longcore J.E."/>
            <person name="James T.Y."/>
        </authorList>
    </citation>
    <scope>NUCLEOTIDE SEQUENCE</scope>
    <source>
        <strain evidence="2">PLAUS21</strain>
    </source>
</reference>
<keyword evidence="1" id="KW-0175">Coiled coil</keyword>
<dbReference type="EMBL" id="JADGKB010000373">
    <property type="protein sequence ID" value="KAJ3249714.1"/>
    <property type="molecule type" value="Genomic_DNA"/>
</dbReference>
<name>A0AAD5Y260_9FUNG</name>
<comment type="caution">
    <text evidence="2">The sequence shown here is derived from an EMBL/GenBank/DDBJ whole genome shotgun (WGS) entry which is preliminary data.</text>
</comment>
<gene>
    <name evidence="2" type="ORF">HK103_004497</name>
</gene>
<protein>
    <submittedName>
        <fullName evidence="2">Uncharacterized protein</fullName>
    </submittedName>
</protein>
<dbReference type="Proteomes" id="UP001210925">
    <property type="component" value="Unassembled WGS sequence"/>
</dbReference>
<accession>A0AAD5Y260</accession>
<evidence type="ECO:0000313" key="2">
    <source>
        <dbReference type="EMBL" id="KAJ3249714.1"/>
    </source>
</evidence>
<sequence>MDNEELKTAIKEARVEKDEAKKRYDDAEANLQMWKQSRPNLSWNDPEFIYYQQE</sequence>